<dbReference type="AlphaFoldDB" id="A0A8H7UXY7"/>
<evidence type="ECO:0000256" key="1">
    <source>
        <dbReference type="ARBA" id="ARBA00022723"/>
    </source>
</evidence>
<dbReference type="PANTHER" id="PTHR24403:SF67">
    <property type="entry name" value="FI01116P-RELATED"/>
    <property type="match status" value="1"/>
</dbReference>
<evidence type="ECO:0000256" key="3">
    <source>
        <dbReference type="ARBA" id="ARBA00022771"/>
    </source>
</evidence>
<evidence type="ECO:0000256" key="4">
    <source>
        <dbReference type="ARBA" id="ARBA00022833"/>
    </source>
</evidence>
<gene>
    <name evidence="7" type="ORF">INT46_009966</name>
</gene>
<reference evidence="7" key="1">
    <citation type="submission" date="2020-12" db="EMBL/GenBank/DDBJ databases">
        <title>Metabolic potential, ecology and presence of endohyphal bacteria is reflected in genomic diversity of Mucoromycotina.</title>
        <authorList>
            <person name="Muszewska A."/>
            <person name="Okrasinska A."/>
            <person name="Steczkiewicz K."/>
            <person name="Drgas O."/>
            <person name="Orlowska M."/>
            <person name="Perlinska-Lenart U."/>
            <person name="Aleksandrzak-Piekarczyk T."/>
            <person name="Szatraj K."/>
            <person name="Zielenkiewicz U."/>
            <person name="Pilsyk S."/>
            <person name="Malc E."/>
            <person name="Mieczkowski P."/>
            <person name="Kruszewska J.S."/>
            <person name="Biernat P."/>
            <person name="Pawlowska J."/>
        </authorList>
    </citation>
    <scope>NUCLEOTIDE SEQUENCE</scope>
    <source>
        <strain evidence="7">CBS 226.32</strain>
    </source>
</reference>
<feature type="domain" description="C2H2-type" evidence="6">
    <location>
        <begin position="232"/>
        <end position="261"/>
    </location>
</feature>
<dbReference type="PROSITE" id="PS50157">
    <property type="entry name" value="ZINC_FINGER_C2H2_2"/>
    <property type="match status" value="2"/>
</dbReference>
<dbReference type="InterPro" id="IPR013087">
    <property type="entry name" value="Znf_C2H2_type"/>
</dbReference>
<keyword evidence="3 5" id="KW-0863">Zinc-finger</keyword>
<evidence type="ECO:0000256" key="2">
    <source>
        <dbReference type="ARBA" id="ARBA00022737"/>
    </source>
</evidence>
<evidence type="ECO:0000259" key="6">
    <source>
        <dbReference type="PROSITE" id="PS50157"/>
    </source>
</evidence>
<keyword evidence="4" id="KW-0862">Zinc</keyword>
<evidence type="ECO:0000313" key="8">
    <source>
        <dbReference type="Proteomes" id="UP000650833"/>
    </source>
</evidence>
<dbReference type="Gene3D" id="3.30.160.60">
    <property type="entry name" value="Classic Zinc Finger"/>
    <property type="match status" value="2"/>
</dbReference>
<proteinExistence type="predicted"/>
<keyword evidence="1" id="KW-0479">Metal-binding</keyword>
<dbReference type="InterPro" id="IPR050688">
    <property type="entry name" value="Zinc_finger/UBP_domain"/>
</dbReference>
<evidence type="ECO:0000256" key="5">
    <source>
        <dbReference type="PROSITE-ProRule" id="PRU00042"/>
    </source>
</evidence>
<dbReference type="GO" id="GO:0010468">
    <property type="term" value="P:regulation of gene expression"/>
    <property type="evidence" value="ECO:0007669"/>
    <property type="project" value="TreeGrafter"/>
</dbReference>
<organism evidence="7 8">
    <name type="scientific">Mucor plumbeus</name>
    <dbReference type="NCBI Taxonomy" id="97098"/>
    <lineage>
        <taxon>Eukaryota</taxon>
        <taxon>Fungi</taxon>
        <taxon>Fungi incertae sedis</taxon>
        <taxon>Mucoromycota</taxon>
        <taxon>Mucoromycotina</taxon>
        <taxon>Mucoromycetes</taxon>
        <taxon>Mucorales</taxon>
        <taxon>Mucorineae</taxon>
        <taxon>Mucoraceae</taxon>
        <taxon>Mucor</taxon>
    </lineage>
</organism>
<protein>
    <recommendedName>
        <fullName evidence="6">C2H2-type domain-containing protein</fullName>
    </recommendedName>
</protein>
<accession>A0A8H7UXY7</accession>
<dbReference type="SMART" id="SM00355">
    <property type="entry name" value="ZnF_C2H2"/>
    <property type="match status" value="10"/>
</dbReference>
<sequence length="802" mass="92540">MQLRKKQRRAVVVIRPPEKSSDNGLDNAPIFNDSLDIESIDDERLNDVPIAEEGLDDTSFTSSDELEDDPTIKYDQYFVNDDIKNIKSIDQIVAIEQQFRKETEGASKPIRKRSNSSINGDNLLANNLHIVPENNEYNDIEFVENDAEYTQYNEKEIQHIIKEEHVKGELNLDEIPALPNSCTYYYCCRVCDLKTVDHITYFDHLDLVHKLTYKSKQIKHLELEPILEDPNNFCQSCEKTYSSQSNYRLHLQYVHHMIFKPIKVSVDSSLLPGDVGSAFQCDACNIGYETKTAYYKHLNSRHQISSFGPNANPDLLPDMKHPYNYCRPCDKRFLNPNRFRNHLDYMHNIDLIRHPGLLPDWYNEKYYCRSCELNLLSVKTFHNHCMEVHNCGAHGIIKEKDHNNKPVPPQQQQQQKIVLKTTHLGPNPNLDLVPDPLDPNNHCITCDKQYDLKKNFWAHLRKIHDIRATVGEFTIPAEQKYHCSTCDKYFLTGAAYQSHVRWIHLTIQQPTIHDPNNYCCTCNINYESQSLYHLHLRNVHKIDIFSHFPETNNSIAVRDSNSPAPFKDYSTNHHQPVSIGNFRNILPSNLHTNADNIPPVLDNTHATKIISNQGSSFINNRNNTIDLTDLTDDDDISVNSNTDDTFPTPSTFTNNASLVKERTSIKFNTAANSNMIIEYIIPENDGRPKLKEYNDPNLPDPNDTTFYCRVCKTFKKTAHQHRSHCKRVHKMVLEPYVIPFPCPDAVIDLNDPNLFCARCNKICSPKSHFKNHMKRIHGIIFRTRSGARPSNYSQTSIQGPLI</sequence>
<dbReference type="EMBL" id="JAEPRC010000249">
    <property type="protein sequence ID" value="KAG2202806.1"/>
    <property type="molecule type" value="Genomic_DNA"/>
</dbReference>
<dbReference type="GO" id="GO:0008270">
    <property type="term" value="F:zinc ion binding"/>
    <property type="evidence" value="ECO:0007669"/>
    <property type="project" value="UniProtKB-KW"/>
</dbReference>
<keyword evidence="8" id="KW-1185">Reference proteome</keyword>
<feature type="domain" description="C2H2-type" evidence="6">
    <location>
        <begin position="481"/>
        <end position="509"/>
    </location>
</feature>
<dbReference type="GO" id="GO:0005634">
    <property type="term" value="C:nucleus"/>
    <property type="evidence" value="ECO:0007669"/>
    <property type="project" value="TreeGrafter"/>
</dbReference>
<keyword evidence="2" id="KW-0677">Repeat</keyword>
<dbReference type="PROSITE" id="PS00028">
    <property type="entry name" value="ZINC_FINGER_C2H2_1"/>
    <property type="match status" value="6"/>
</dbReference>
<evidence type="ECO:0000313" key="7">
    <source>
        <dbReference type="EMBL" id="KAG2202806.1"/>
    </source>
</evidence>
<dbReference type="Proteomes" id="UP000650833">
    <property type="component" value="Unassembled WGS sequence"/>
</dbReference>
<dbReference type="PANTHER" id="PTHR24403">
    <property type="entry name" value="ZINC FINGER PROTEIN"/>
    <property type="match status" value="1"/>
</dbReference>
<dbReference type="OrthoDB" id="6077919at2759"/>
<name>A0A8H7UXY7_9FUNG</name>
<comment type="caution">
    <text evidence="7">The sequence shown here is derived from an EMBL/GenBank/DDBJ whole genome shotgun (WGS) entry which is preliminary data.</text>
</comment>